<reference evidence="6" key="1">
    <citation type="journal article" date="2015" name="Nature">
        <title>Complex archaea that bridge the gap between prokaryotes and eukaryotes.</title>
        <authorList>
            <person name="Spang A."/>
            <person name="Saw J.H."/>
            <person name="Jorgensen S.L."/>
            <person name="Zaremba-Niedzwiedzka K."/>
            <person name="Martijn J."/>
            <person name="Lind A.E."/>
            <person name="van Eijk R."/>
            <person name="Schleper C."/>
            <person name="Guy L."/>
            <person name="Ettema T.J."/>
        </authorList>
    </citation>
    <scope>NUCLEOTIDE SEQUENCE</scope>
</reference>
<dbReference type="CDD" id="cd13128">
    <property type="entry name" value="MATE_Wzx_like"/>
    <property type="match status" value="1"/>
</dbReference>
<accession>A0A0F9L7B4</accession>
<evidence type="ECO:0000256" key="5">
    <source>
        <dbReference type="SAM" id="Phobius"/>
    </source>
</evidence>
<evidence type="ECO:0000313" key="6">
    <source>
        <dbReference type="EMBL" id="KKM90739.1"/>
    </source>
</evidence>
<dbReference type="EMBL" id="LAZR01006633">
    <property type="protein sequence ID" value="KKM90739.1"/>
    <property type="molecule type" value="Genomic_DNA"/>
</dbReference>
<organism evidence="6">
    <name type="scientific">marine sediment metagenome</name>
    <dbReference type="NCBI Taxonomy" id="412755"/>
    <lineage>
        <taxon>unclassified sequences</taxon>
        <taxon>metagenomes</taxon>
        <taxon>ecological metagenomes</taxon>
    </lineage>
</organism>
<feature type="transmembrane region" description="Helical" evidence="5">
    <location>
        <begin position="278"/>
        <end position="296"/>
    </location>
</feature>
<feature type="transmembrane region" description="Helical" evidence="5">
    <location>
        <begin position="65"/>
        <end position="91"/>
    </location>
</feature>
<feature type="transmembrane region" description="Helical" evidence="5">
    <location>
        <begin position="129"/>
        <end position="149"/>
    </location>
</feature>
<dbReference type="AlphaFoldDB" id="A0A0F9L7B4"/>
<feature type="transmembrane region" description="Helical" evidence="5">
    <location>
        <begin position="29"/>
        <end position="53"/>
    </location>
</feature>
<gene>
    <name evidence="6" type="ORF">LCGC14_1235630</name>
</gene>
<dbReference type="PANTHER" id="PTHR43424">
    <property type="entry name" value="LOCUS PUTATIVE PROTEIN 1-RELATED"/>
    <property type="match status" value="1"/>
</dbReference>
<feature type="transmembrane region" description="Helical" evidence="5">
    <location>
        <begin position="316"/>
        <end position="337"/>
    </location>
</feature>
<keyword evidence="2 5" id="KW-0812">Transmembrane</keyword>
<feature type="transmembrane region" description="Helical" evidence="5">
    <location>
        <begin position="155"/>
        <end position="177"/>
    </location>
</feature>
<feature type="transmembrane region" description="Helical" evidence="5">
    <location>
        <begin position="97"/>
        <end position="117"/>
    </location>
</feature>
<evidence type="ECO:0000256" key="4">
    <source>
        <dbReference type="ARBA" id="ARBA00023136"/>
    </source>
</evidence>
<name>A0A0F9L7B4_9ZZZZ</name>
<evidence type="ECO:0000256" key="2">
    <source>
        <dbReference type="ARBA" id="ARBA00022692"/>
    </source>
</evidence>
<dbReference type="PANTHER" id="PTHR43424:SF1">
    <property type="entry name" value="LOCUS PUTATIVE PROTEIN 1-RELATED"/>
    <property type="match status" value="1"/>
</dbReference>
<evidence type="ECO:0000256" key="3">
    <source>
        <dbReference type="ARBA" id="ARBA00022989"/>
    </source>
</evidence>
<feature type="transmembrane region" description="Helical" evidence="5">
    <location>
        <begin position="344"/>
        <end position="364"/>
    </location>
</feature>
<evidence type="ECO:0000256" key="1">
    <source>
        <dbReference type="ARBA" id="ARBA00004141"/>
    </source>
</evidence>
<protein>
    <submittedName>
        <fullName evidence="6">Uncharacterized protein</fullName>
    </submittedName>
</protein>
<comment type="caution">
    <text evidence="6">The sequence shown here is derived from an EMBL/GenBank/DDBJ whole genome shotgun (WGS) entry which is preliminary data.</text>
</comment>
<dbReference type="InterPro" id="IPR052556">
    <property type="entry name" value="PolySynth_Transporter"/>
</dbReference>
<feature type="transmembrane region" description="Helical" evidence="5">
    <location>
        <begin position="370"/>
        <end position="391"/>
    </location>
</feature>
<proteinExistence type="predicted"/>
<keyword evidence="4 5" id="KW-0472">Membrane</keyword>
<dbReference type="GO" id="GO:0016020">
    <property type="term" value="C:membrane"/>
    <property type="evidence" value="ECO:0007669"/>
    <property type="project" value="UniProtKB-SubCell"/>
</dbReference>
<feature type="transmembrane region" description="Helical" evidence="5">
    <location>
        <begin position="5"/>
        <end position="23"/>
    </location>
</feature>
<comment type="subcellular location">
    <subcellularLocation>
        <location evidence="1">Membrane</location>
        <topology evidence="1">Multi-pass membrane protein</topology>
    </subcellularLocation>
</comment>
<dbReference type="Pfam" id="PF01943">
    <property type="entry name" value="Polysacc_synt"/>
    <property type="match status" value="1"/>
</dbReference>
<keyword evidence="3 5" id="KW-1133">Transmembrane helix</keyword>
<sequence>MGEKILRMSVGLFVGIWVARYLGPEQFGLLSYAQSFVFLFTVIATLGLDGIVVRELVKDKTQRDVLLGTAFGLKLIGAFLILPILAIAVQLTSNDNYTNLLVFIIASATIFQSFNVIDFYYQSKVLSKYVALANTVSFTLSSVIKVALIMNHAPLIAFAIMTVFDMVVITIGLIVYYRKSSHLKLLNWLFDWSMAKSLLKNSWPLILSGFVLMIQARIDQVMLKEMVGNIEVGFYSVAMRLIETFAFLPMIFQNSLYPSIQNAKNDSVELYQNRLLNFYRLNFILFLITAIPIFIFSEQLVVFLFGEDYQPAGALLSLMAMRLFFANMGVARGVYILTENLMKYSMISMVLGTTTNIILNYLWIDEYGGKGAIIATIISFFVTIFLIDMLYSKTRGNVFLQVKSILTFYKINLRS</sequence>
<dbReference type="InterPro" id="IPR002797">
    <property type="entry name" value="Polysacc_synth"/>
</dbReference>